<evidence type="ECO:0000313" key="2">
    <source>
        <dbReference type="Proteomes" id="UP000271700"/>
    </source>
</evidence>
<proteinExistence type="predicted"/>
<protein>
    <recommendedName>
        <fullName evidence="3">Helix-turn-helix protein</fullName>
    </recommendedName>
</protein>
<reference evidence="1 2" key="1">
    <citation type="submission" date="2018-10" db="EMBL/GenBank/DDBJ databases">
        <title>Genomic Encyclopedia of Archaeal and Bacterial Type Strains, Phase II (KMG-II): from individual species to whole genera.</title>
        <authorList>
            <person name="Goeker M."/>
        </authorList>
    </citation>
    <scope>NUCLEOTIDE SEQUENCE [LARGE SCALE GENOMIC DNA]</scope>
    <source>
        <strain evidence="1 2">DSM 29317</strain>
    </source>
</reference>
<comment type="caution">
    <text evidence="1">The sequence shown here is derived from an EMBL/GenBank/DDBJ whole genome shotgun (WGS) entry which is preliminary data.</text>
</comment>
<dbReference type="InterPro" id="IPR009061">
    <property type="entry name" value="DNA-bd_dom_put_sf"/>
</dbReference>
<dbReference type="OrthoDB" id="7873391at2"/>
<evidence type="ECO:0000313" key="1">
    <source>
        <dbReference type="EMBL" id="RLK07412.1"/>
    </source>
</evidence>
<keyword evidence="2" id="KW-1185">Reference proteome</keyword>
<evidence type="ECO:0008006" key="3">
    <source>
        <dbReference type="Google" id="ProtNLM"/>
    </source>
</evidence>
<dbReference type="RefSeq" id="WP_010441295.1">
    <property type="nucleotide sequence ID" value="NZ_AEYW01000012.1"/>
</dbReference>
<dbReference type="Proteomes" id="UP000271700">
    <property type="component" value="Unassembled WGS sequence"/>
</dbReference>
<dbReference type="STRING" id="981384.GCA_000192475_02132"/>
<dbReference type="SUPFAM" id="SSF46955">
    <property type="entry name" value="Putative DNA-binding domain"/>
    <property type="match status" value="1"/>
</dbReference>
<accession>A0A497ZHY5</accession>
<dbReference type="AlphaFoldDB" id="A0A497ZHY5"/>
<sequence length="77" mass="8705">MLDVTAESHNQSETLDLNALSASSFLTRVQLAPVIGFSLQTLKRWAGEGKGPRITYLENRPRYQVSDVLDWIEEGRK</sequence>
<name>A0A497ZHY5_9RHOB</name>
<gene>
    <name evidence="1" type="ORF">CLV75_2535</name>
</gene>
<organism evidence="1 2">
    <name type="scientific">Ruegeria conchae</name>
    <dbReference type="NCBI Taxonomy" id="981384"/>
    <lineage>
        <taxon>Bacteria</taxon>
        <taxon>Pseudomonadati</taxon>
        <taxon>Pseudomonadota</taxon>
        <taxon>Alphaproteobacteria</taxon>
        <taxon>Rhodobacterales</taxon>
        <taxon>Roseobacteraceae</taxon>
        <taxon>Ruegeria</taxon>
    </lineage>
</organism>
<dbReference type="EMBL" id="RCCT01000003">
    <property type="protein sequence ID" value="RLK07412.1"/>
    <property type="molecule type" value="Genomic_DNA"/>
</dbReference>